<dbReference type="Gene3D" id="3.30.565.10">
    <property type="entry name" value="Histidine kinase-like ATPase, C-terminal domain"/>
    <property type="match status" value="1"/>
</dbReference>
<evidence type="ECO:0000256" key="5">
    <source>
        <dbReference type="ARBA" id="ARBA00022723"/>
    </source>
</evidence>
<dbReference type="Gene3D" id="3.30.230.10">
    <property type="match status" value="1"/>
</dbReference>
<dbReference type="CDD" id="cd03366">
    <property type="entry name" value="TOPRIM_TopoIIA_GyrB"/>
    <property type="match status" value="1"/>
</dbReference>
<name>A0ABS1TLB2_9BACI</name>
<evidence type="ECO:0000256" key="3">
    <source>
        <dbReference type="ARBA" id="ARBA00010708"/>
    </source>
</evidence>
<dbReference type="InterPro" id="IPR034160">
    <property type="entry name" value="TOPRIM_GyrB"/>
</dbReference>
<dbReference type="SMART" id="SM00387">
    <property type="entry name" value="HATPase_c"/>
    <property type="match status" value="1"/>
</dbReference>
<evidence type="ECO:0000256" key="8">
    <source>
        <dbReference type="ARBA" id="ARBA00022842"/>
    </source>
</evidence>
<evidence type="ECO:0000313" key="13">
    <source>
        <dbReference type="EMBL" id="MBL4952087.1"/>
    </source>
</evidence>
<dbReference type="PANTHER" id="PTHR45866:SF1">
    <property type="entry name" value="DNA GYRASE SUBUNIT B, MITOCHONDRIAL"/>
    <property type="match status" value="1"/>
</dbReference>
<evidence type="ECO:0000256" key="1">
    <source>
        <dbReference type="ARBA" id="ARBA00000185"/>
    </source>
</evidence>
<keyword evidence="11" id="KW-0413">Isomerase</keyword>
<protein>
    <recommendedName>
        <fullName evidence="4">DNA topoisomerase (ATP-hydrolyzing)</fullName>
        <ecNumber evidence="4">5.6.2.2</ecNumber>
    </recommendedName>
</protein>
<dbReference type="RefSeq" id="WP_202653366.1">
    <property type="nucleotide sequence ID" value="NZ_JAESWB010000134.1"/>
</dbReference>
<dbReference type="Pfam" id="PF02518">
    <property type="entry name" value="HATPase_c"/>
    <property type="match status" value="1"/>
</dbReference>
<keyword evidence="5" id="KW-0479">Metal-binding</keyword>
<dbReference type="CDD" id="cd00822">
    <property type="entry name" value="TopoII_Trans_DNA_gyrase"/>
    <property type="match status" value="1"/>
</dbReference>
<dbReference type="Gene3D" id="3.40.50.670">
    <property type="match status" value="1"/>
</dbReference>
<dbReference type="InterPro" id="IPR006171">
    <property type="entry name" value="TOPRIM_dom"/>
</dbReference>
<feature type="domain" description="Toprim" evidence="12">
    <location>
        <begin position="417"/>
        <end position="531"/>
    </location>
</feature>
<evidence type="ECO:0000256" key="4">
    <source>
        <dbReference type="ARBA" id="ARBA00012895"/>
    </source>
</evidence>
<comment type="catalytic activity">
    <reaction evidence="1">
        <text>ATP-dependent breakage, passage and rejoining of double-stranded DNA.</text>
        <dbReference type="EC" id="5.6.2.2"/>
    </reaction>
</comment>
<dbReference type="SUPFAM" id="SSF55874">
    <property type="entry name" value="ATPase domain of HSP90 chaperone/DNA topoisomerase II/histidine kinase"/>
    <property type="match status" value="1"/>
</dbReference>
<dbReference type="SUPFAM" id="SSF54211">
    <property type="entry name" value="Ribosomal protein S5 domain 2-like"/>
    <property type="match status" value="1"/>
</dbReference>
<dbReference type="InterPro" id="IPR018522">
    <property type="entry name" value="TopoIIA_CS"/>
</dbReference>
<dbReference type="Pfam" id="PF00986">
    <property type="entry name" value="DNA_gyraseB_C"/>
    <property type="match status" value="1"/>
</dbReference>
<dbReference type="SUPFAM" id="SSF56719">
    <property type="entry name" value="Type II DNA topoisomerase"/>
    <property type="match status" value="1"/>
</dbReference>
<dbReference type="EC" id="5.6.2.2" evidence="4"/>
<dbReference type="PROSITE" id="PS00177">
    <property type="entry name" value="TOPOISOMERASE_II"/>
    <property type="match status" value="1"/>
</dbReference>
<keyword evidence="6" id="KW-0547">Nucleotide-binding</keyword>
<dbReference type="InterPro" id="IPR020568">
    <property type="entry name" value="Ribosomal_Su5_D2-typ_SF"/>
</dbReference>
<dbReference type="InterPro" id="IPR013759">
    <property type="entry name" value="Topo_IIA_B_C"/>
</dbReference>
<dbReference type="Pfam" id="PF01751">
    <property type="entry name" value="Toprim"/>
    <property type="match status" value="1"/>
</dbReference>
<gene>
    <name evidence="13" type="ORF">JK635_07670</name>
</gene>
<keyword evidence="14" id="KW-1185">Reference proteome</keyword>
<dbReference type="InterPro" id="IPR013506">
    <property type="entry name" value="Topo_IIA_bsu_dom2"/>
</dbReference>
<dbReference type="InterPro" id="IPR001241">
    <property type="entry name" value="Topo_IIA"/>
</dbReference>
<reference evidence="13 14" key="1">
    <citation type="submission" date="2021-01" db="EMBL/GenBank/DDBJ databases">
        <title>Genome public.</title>
        <authorList>
            <person name="Liu C."/>
            <person name="Sun Q."/>
        </authorList>
    </citation>
    <scope>NUCLEOTIDE SEQUENCE [LARGE SCALE GENOMIC DNA]</scope>
    <source>
        <strain evidence="13 14">YIM B02564</strain>
    </source>
</reference>
<comment type="cofactor">
    <cofactor evidence="2">
        <name>Mg(2+)</name>
        <dbReference type="ChEBI" id="CHEBI:18420"/>
    </cofactor>
</comment>
<dbReference type="InterPro" id="IPR002288">
    <property type="entry name" value="DNA_gyrase_B_C"/>
</dbReference>
<evidence type="ECO:0000256" key="6">
    <source>
        <dbReference type="ARBA" id="ARBA00022741"/>
    </source>
</evidence>
<evidence type="ECO:0000256" key="7">
    <source>
        <dbReference type="ARBA" id="ARBA00022840"/>
    </source>
</evidence>
<sequence length="622" mass="69591">MKKYNETDIQVLEGLEAIRLMPGMYVGGTDKQALHHLIWEIVANSLDEHLAGYGCQIQVTLDRKGGITVKDEGRGIPLGLHPKTGLSTLETILTIPHAGGKFGSGGYSISGGLHGVGSTCVNALSAKFIATVYRDGKKVTHVYERGKKIQEKEISYDGKSGTTITFYPDPMIFETTEFSPELIRTRLRQFAFLNPALTITFTHEEDTKETDTKKEVFHFPNGLKDYIAYLHKGKEKLHNAWFIQAQKDGVELEAVLQYADHYATNFLSFANLIPTKEGGTHETGVKAGLTKTMNEFAKEKGWLKESLTGDEWMEGLTCIMSVKLAKPKFEGQTKNKLSNTEVRAIVQAIVSDHLLSYLQKDQAQVKKIAEKAILARRAKEAAKKARELTRNGGKKQNYAHLVSGKFAACSGRDAKKNELFIVEGDSAGGSAKQGRDRIFQSILSLKGKPLNVEKSRIDKILANEEIRSIITAVGGGIGQDFDVKKVKHQKVIIMTDADVDGAHIRTILLTFFFRYMKPLIEAGYLYIAQPPLYKIESSRKVQYAYSEREKNQLVKGLKNVTIQRYKGLGEMNPTQLWETTMNPDNRLLYQVTMEDVLTCDEWLSLLMGDKIEPRKEFITKGL</sequence>
<evidence type="ECO:0000256" key="10">
    <source>
        <dbReference type="ARBA" id="ARBA00023125"/>
    </source>
</evidence>
<comment type="similarity">
    <text evidence="3">Belongs to the type II topoisomerase GyrB family.</text>
</comment>
<evidence type="ECO:0000256" key="11">
    <source>
        <dbReference type="ARBA" id="ARBA00023235"/>
    </source>
</evidence>
<dbReference type="InterPro" id="IPR014721">
    <property type="entry name" value="Ribsml_uS5_D2-typ_fold_subgr"/>
</dbReference>
<proteinExistence type="inferred from homology"/>
<dbReference type="PRINTS" id="PR01159">
    <property type="entry name" value="DNAGYRASEB"/>
</dbReference>
<dbReference type="InterPro" id="IPR000565">
    <property type="entry name" value="Topo_IIA_B"/>
</dbReference>
<dbReference type="EMBL" id="JAESWB010000134">
    <property type="protein sequence ID" value="MBL4952087.1"/>
    <property type="molecule type" value="Genomic_DNA"/>
</dbReference>
<dbReference type="Proteomes" id="UP000623967">
    <property type="component" value="Unassembled WGS sequence"/>
</dbReference>
<dbReference type="Pfam" id="PF00204">
    <property type="entry name" value="DNA_gyraseB"/>
    <property type="match status" value="1"/>
</dbReference>
<dbReference type="PRINTS" id="PR00418">
    <property type="entry name" value="TPI2FAMILY"/>
</dbReference>
<evidence type="ECO:0000259" key="12">
    <source>
        <dbReference type="PROSITE" id="PS50880"/>
    </source>
</evidence>
<keyword evidence="8" id="KW-0460">Magnesium</keyword>
<organism evidence="13 14">
    <name type="scientific">Neobacillus paridis</name>
    <dbReference type="NCBI Taxonomy" id="2803862"/>
    <lineage>
        <taxon>Bacteria</taxon>
        <taxon>Bacillati</taxon>
        <taxon>Bacillota</taxon>
        <taxon>Bacilli</taxon>
        <taxon>Bacillales</taxon>
        <taxon>Bacillaceae</taxon>
        <taxon>Neobacillus</taxon>
    </lineage>
</organism>
<dbReference type="CDD" id="cd16928">
    <property type="entry name" value="HATPase_GyrB-like"/>
    <property type="match status" value="1"/>
</dbReference>
<dbReference type="PROSITE" id="PS50880">
    <property type="entry name" value="TOPRIM"/>
    <property type="match status" value="1"/>
</dbReference>
<accession>A0ABS1TLB2</accession>
<keyword evidence="9" id="KW-0799">Topoisomerase</keyword>
<dbReference type="PANTHER" id="PTHR45866">
    <property type="entry name" value="DNA GYRASE/TOPOISOMERASE SUBUNIT B"/>
    <property type="match status" value="1"/>
</dbReference>
<comment type="caution">
    <text evidence="13">The sequence shown here is derived from an EMBL/GenBank/DDBJ whole genome shotgun (WGS) entry which is preliminary data.</text>
</comment>
<keyword evidence="10" id="KW-0238">DNA-binding</keyword>
<dbReference type="NCBIfam" id="NF004189">
    <property type="entry name" value="PRK05644.1"/>
    <property type="match status" value="1"/>
</dbReference>
<dbReference type="InterPro" id="IPR036890">
    <property type="entry name" value="HATPase_C_sf"/>
</dbReference>
<evidence type="ECO:0000256" key="9">
    <source>
        <dbReference type="ARBA" id="ARBA00023029"/>
    </source>
</evidence>
<dbReference type="InterPro" id="IPR013760">
    <property type="entry name" value="Topo_IIA-like_dom_sf"/>
</dbReference>
<dbReference type="InterPro" id="IPR003594">
    <property type="entry name" value="HATPase_dom"/>
</dbReference>
<evidence type="ECO:0000256" key="2">
    <source>
        <dbReference type="ARBA" id="ARBA00001946"/>
    </source>
</evidence>
<dbReference type="SMART" id="SM00433">
    <property type="entry name" value="TOP2c"/>
    <property type="match status" value="1"/>
</dbReference>
<keyword evidence="7" id="KW-0067">ATP-binding</keyword>
<evidence type="ECO:0000313" key="14">
    <source>
        <dbReference type="Proteomes" id="UP000623967"/>
    </source>
</evidence>